<gene>
    <name evidence="1" type="ORF">BS47DRAFT_1389486</name>
</gene>
<proteinExistence type="predicted"/>
<evidence type="ECO:0000313" key="1">
    <source>
        <dbReference type="EMBL" id="KAF9517765.1"/>
    </source>
</evidence>
<name>A0A9P6E118_9AGAM</name>
<reference evidence="1" key="1">
    <citation type="journal article" date="2020" name="Nat. Commun.">
        <title>Large-scale genome sequencing of mycorrhizal fungi provides insights into the early evolution of symbiotic traits.</title>
        <authorList>
            <person name="Miyauchi S."/>
            <person name="Kiss E."/>
            <person name="Kuo A."/>
            <person name="Drula E."/>
            <person name="Kohler A."/>
            <person name="Sanchez-Garcia M."/>
            <person name="Morin E."/>
            <person name="Andreopoulos B."/>
            <person name="Barry K.W."/>
            <person name="Bonito G."/>
            <person name="Buee M."/>
            <person name="Carver A."/>
            <person name="Chen C."/>
            <person name="Cichocki N."/>
            <person name="Clum A."/>
            <person name="Culley D."/>
            <person name="Crous P.W."/>
            <person name="Fauchery L."/>
            <person name="Girlanda M."/>
            <person name="Hayes R.D."/>
            <person name="Keri Z."/>
            <person name="LaButti K."/>
            <person name="Lipzen A."/>
            <person name="Lombard V."/>
            <person name="Magnuson J."/>
            <person name="Maillard F."/>
            <person name="Murat C."/>
            <person name="Nolan M."/>
            <person name="Ohm R.A."/>
            <person name="Pangilinan J."/>
            <person name="Pereira M.F."/>
            <person name="Perotto S."/>
            <person name="Peter M."/>
            <person name="Pfister S."/>
            <person name="Riley R."/>
            <person name="Sitrit Y."/>
            <person name="Stielow J.B."/>
            <person name="Szollosi G."/>
            <person name="Zifcakova L."/>
            <person name="Stursova M."/>
            <person name="Spatafora J.W."/>
            <person name="Tedersoo L."/>
            <person name="Vaario L.M."/>
            <person name="Yamada A."/>
            <person name="Yan M."/>
            <person name="Wang P."/>
            <person name="Xu J."/>
            <person name="Bruns T."/>
            <person name="Baldrian P."/>
            <person name="Vilgalys R."/>
            <person name="Dunand C."/>
            <person name="Henrissat B."/>
            <person name="Grigoriev I.V."/>
            <person name="Hibbett D."/>
            <person name="Nagy L.G."/>
            <person name="Martin F.M."/>
        </authorList>
    </citation>
    <scope>NUCLEOTIDE SEQUENCE</scope>
    <source>
        <strain evidence="1">UP504</strain>
    </source>
</reference>
<dbReference type="Proteomes" id="UP000886523">
    <property type="component" value="Unassembled WGS sequence"/>
</dbReference>
<keyword evidence="2" id="KW-1185">Reference proteome</keyword>
<accession>A0A9P6E118</accession>
<evidence type="ECO:0000313" key="2">
    <source>
        <dbReference type="Proteomes" id="UP000886523"/>
    </source>
</evidence>
<dbReference type="AlphaFoldDB" id="A0A9P6E118"/>
<sequence length="481" mass="53614">MWALLRAVREYPNMTTILPQWSGLNRGVPPFSSARPMDISLLRLSFLCFALLRSIYPFPKLNPRNSLGNRPSAIDSCAIGIEWDPISAIPEAYDSLTIRKKNKLVHPAPGTTVQWHIVYPMFAPERGSSFTHHRLRMEYPTPDLENPYLLTLSQLSRGCLALVIRYSKCGQSGLLGAAVQTEKAFSFRTLSSAATIRRIHHRVSSHGHGTSGPSWIFAPPILYLCHHSVARLPLQKRPRDPLLERARILVLFMHLSIGIPYVLFRNVDPRGPVSGDVYLNQTRVRLLQGCPQCDASISPLIDAPYAFSPPLALGHQVHVLILCSLPWHRRDPLGLWILQSTALAGFEIGVTSKSSSSLRGRISDTPPKSSVSLVSYSFTPEYKMLSSPRWVYSDPELLANPLCASQSTRSGPALSLDLNSRSWVPYILRLFDYLDHFIDIPSIAISWLIPTTRQGTPGTAIVTKLIHKEAWLRRGGPDISG</sequence>
<organism evidence="1 2">
    <name type="scientific">Hydnum rufescens UP504</name>
    <dbReference type="NCBI Taxonomy" id="1448309"/>
    <lineage>
        <taxon>Eukaryota</taxon>
        <taxon>Fungi</taxon>
        <taxon>Dikarya</taxon>
        <taxon>Basidiomycota</taxon>
        <taxon>Agaricomycotina</taxon>
        <taxon>Agaricomycetes</taxon>
        <taxon>Cantharellales</taxon>
        <taxon>Hydnaceae</taxon>
        <taxon>Hydnum</taxon>
    </lineage>
</organism>
<dbReference type="EMBL" id="MU128929">
    <property type="protein sequence ID" value="KAF9517765.1"/>
    <property type="molecule type" value="Genomic_DNA"/>
</dbReference>
<comment type="caution">
    <text evidence="1">The sequence shown here is derived from an EMBL/GenBank/DDBJ whole genome shotgun (WGS) entry which is preliminary data.</text>
</comment>
<protein>
    <submittedName>
        <fullName evidence="1">Uncharacterized protein</fullName>
    </submittedName>
</protein>